<evidence type="ECO:0000259" key="15">
    <source>
        <dbReference type="Pfam" id="PF07715"/>
    </source>
</evidence>
<keyword evidence="3 11" id="KW-1134">Transmembrane beta strand</keyword>
<dbReference type="Gene3D" id="2.40.170.20">
    <property type="entry name" value="TonB-dependent receptor, beta-barrel domain"/>
    <property type="match status" value="1"/>
</dbReference>
<reference evidence="16" key="2">
    <citation type="journal article" date="2024" name="Antonie Van Leeuwenhoek">
        <title>Roseihalotalea indica gen. nov., sp. nov., a halophilic Bacteroidetes from mesopelagic Southwest Indian Ocean with higher carbohydrate metabolic potential.</title>
        <authorList>
            <person name="Chen B."/>
            <person name="Zhang M."/>
            <person name="Lin D."/>
            <person name="Ye J."/>
            <person name="Tang K."/>
        </authorList>
    </citation>
    <scope>NUCLEOTIDE SEQUENCE</scope>
    <source>
        <strain evidence="16">TK19036</strain>
    </source>
</reference>
<evidence type="ECO:0000256" key="5">
    <source>
        <dbReference type="ARBA" id="ARBA00022692"/>
    </source>
</evidence>
<dbReference type="InterPro" id="IPR023996">
    <property type="entry name" value="TonB-dep_OMP_SusC/RagA"/>
</dbReference>
<name>A0AA49GQQ9_9BACT</name>
<dbReference type="Pfam" id="PF00593">
    <property type="entry name" value="TonB_dep_Rec_b-barrel"/>
    <property type="match status" value="1"/>
</dbReference>
<comment type="subcellular location">
    <subcellularLocation>
        <location evidence="1 11">Cell outer membrane</location>
        <topology evidence="1 11">Multi-pass membrane protein</topology>
    </subcellularLocation>
</comment>
<keyword evidence="5 11" id="KW-0812">Transmembrane</keyword>
<evidence type="ECO:0000256" key="8">
    <source>
        <dbReference type="ARBA" id="ARBA00023077"/>
    </source>
</evidence>
<dbReference type="InterPro" id="IPR023997">
    <property type="entry name" value="TonB-dep_OMP_SusC/RagA_CS"/>
</dbReference>
<dbReference type="Gene3D" id="2.60.40.1120">
    <property type="entry name" value="Carboxypeptidase-like, regulatory domain"/>
    <property type="match status" value="1"/>
</dbReference>
<feature type="signal peptide" evidence="13">
    <location>
        <begin position="1"/>
        <end position="23"/>
    </location>
</feature>
<evidence type="ECO:0000256" key="12">
    <source>
        <dbReference type="RuleBase" id="RU003357"/>
    </source>
</evidence>
<comment type="similarity">
    <text evidence="11 12">Belongs to the TonB-dependent receptor family.</text>
</comment>
<dbReference type="NCBIfam" id="TIGR04056">
    <property type="entry name" value="OMP_RagA_SusC"/>
    <property type="match status" value="1"/>
</dbReference>
<dbReference type="InterPro" id="IPR008969">
    <property type="entry name" value="CarboxyPept-like_regulatory"/>
</dbReference>
<evidence type="ECO:0000256" key="6">
    <source>
        <dbReference type="ARBA" id="ARBA00023004"/>
    </source>
</evidence>
<evidence type="ECO:0000256" key="9">
    <source>
        <dbReference type="ARBA" id="ARBA00023136"/>
    </source>
</evidence>
<feature type="chain" id="PRO_5041294365" evidence="13">
    <location>
        <begin position="24"/>
        <end position="1167"/>
    </location>
</feature>
<feature type="domain" description="TonB-dependent receptor plug" evidence="15">
    <location>
        <begin position="229"/>
        <end position="354"/>
    </location>
</feature>
<keyword evidence="10 11" id="KW-0998">Cell outer membrane</keyword>
<dbReference type="GO" id="GO:0006826">
    <property type="term" value="P:iron ion transport"/>
    <property type="evidence" value="ECO:0007669"/>
    <property type="project" value="UniProtKB-KW"/>
</dbReference>
<evidence type="ECO:0000256" key="3">
    <source>
        <dbReference type="ARBA" id="ARBA00022452"/>
    </source>
</evidence>
<organism evidence="16">
    <name type="scientific">Roseihalotalea indica</name>
    <dbReference type="NCBI Taxonomy" id="2867963"/>
    <lineage>
        <taxon>Bacteria</taxon>
        <taxon>Pseudomonadati</taxon>
        <taxon>Bacteroidota</taxon>
        <taxon>Cytophagia</taxon>
        <taxon>Cytophagales</taxon>
        <taxon>Catalimonadaceae</taxon>
        <taxon>Roseihalotalea</taxon>
    </lineage>
</organism>
<reference evidence="16" key="1">
    <citation type="journal article" date="2023" name="Comput. Struct. Biotechnol. J.">
        <title>Discovery of a novel marine Bacteroidetes with a rich repertoire of carbohydrate-active enzymes.</title>
        <authorList>
            <person name="Chen B."/>
            <person name="Liu G."/>
            <person name="Chen Q."/>
            <person name="Wang H."/>
            <person name="Liu L."/>
            <person name="Tang K."/>
        </authorList>
    </citation>
    <scope>NUCLEOTIDE SEQUENCE</scope>
    <source>
        <strain evidence="16">TK19036</strain>
    </source>
</reference>
<evidence type="ECO:0000256" key="13">
    <source>
        <dbReference type="SAM" id="SignalP"/>
    </source>
</evidence>
<feature type="domain" description="TonB-dependent receptor-like beta-barrel" evidence="14">
    <location>
        <begin position="575"/>
        <end position="974"/>
    </location>
</feature>
<evidence type="ECO:0000256" key="10">
    <source>
        <dbReference type="ARBA" id="ARBA00023237"/>
    </source>
</evidence>
<dbReference type="InterPro" id="IPR039426">
    <property type="entry name" value="TonB-dep_rcpt-like"/>
</dbReference>
<dbReference type="Gene3D" id="3.55.50.30">
    <property type="match status" value="1"/>
</dbReference>
<evidence type="ECO:0000256" key="2">
    <source>
        <dbReference type="ARBA" id="ARBA00022448"/>
    </source>
</evidence>
<dbReference type="Pfam" id="PF07715">
    <property type="entry name" value="Plug"/>
    <property type="match status" value="1"/>
</dbReference>
<dbReference type="SUPFAM" id="SSF49464">
    <property type="entry name" value="Carboxypeptidase regulatory domain-like"/>
    <property type="match status" value="1"/>
</dbReference>
<accession>A0AA49GQQ9</accession>
<dbReference type="Gene3D" id="2.170.130.10">
    <property type="entry name" value="TonB-dependent receptor, plug domain"/>
    <property type="match status" value="1"/>
</dbReference>
<dbReference type="InterPro" id="IPR036942">
    <property type="entry name" value="Beta-barrel_TonB_sf"/>
</dbReference>
<dbReference type="InterPro" id="IPR012910">
    <property type="entry name" value="Plug_dom"/>
</dbReference>
<evidence type="ECO:0000256" key="1">
    <source>
        <dbReference type="ARBA" id="ARBA00004571"/>
    </source>
</evidence>
<dbReference type="PROSITE" id="PS52016">
    <property type="entry name" value="TONB_DEPENDENT_REC_3"/>
    <property type="match status" value="1"/>
</dbReference>
<evidence type="ECO:0000256" key="7">
    <source>
        <dbReference type="ARBA" id="ARBA00023065"/>
    </source>
</evidence>
<keyword evidence="2 11" id="KW-0813">Transport</keyword>
<dbReference type="EMBL" id="CP120682">
    <property type="protein sequence ID" value="WKN39217.1"/>
    <property type="molecule type" value="Genomic_DNA"/>
</dbReference>
<dbReference type="SUPFAM" id="SSF56935">
    <property type="entry name" value="Porins"/>
    <property type="match status" value="1"/>
</dbReference>
<keyword evidence="4" id="KW-0410">Iron transport</keyword>
<dbReference type="FunFam" id="2.170.130.10:FF:000023">
    <property type="entry name" value="SusC/RagA family TonB-linked outer membrane protein"/>
    <property type="match status" value="1"/>
</dbReference>
<dbReference type="PANTHER" id="PTHR32552:SF81">
    <property type="entry name" value="TONB-DEPENDENT OUTER MEMBRANE RECEPTOR"/>
    <property type="match status" value="1"/>
</dbReference>
<gene>
    <name evidence="16" type="ORF">K4G66_10960</name>
</gene>
<dbReference type="PANTHER" id="PTHR32552">
    <property type="entry name" value="FERRICHROME IRON RECEPTOR-RELATED"/>
    <property type="match status" value="1"/>
</dbReference>
<proteinExistence type="inferred from homology"/>
<keyword evidence="7" id="KW-0406">Ion transport</keyword>
<keyword evidence="13" id="KW-0732">Signal</keyword>
<dbReference type="Pfam" id="PF13715">
    <property type="entry name" value="CarbopepD_reg_2"/>
    <property type="match status" value="1"/>
</dbReference>
<evidence type="ECO:0000256" key="11">
    <source>
        <dbReference type="PROSITE-ProRule" id="PRU01360"/>
    </source>
</evidence>
<keyword evidence="8 12" id="KW-0798">TonB box</keyword>
<dbReference type="NCBIfam" id="TIGR04057">
    <property type="entry name" value="SusC_RagA_signa"/>
    <property type="match status" value="1"/>
</dbReference>
<dbReference type="InterPro" id="IPR000531">
    <property type="entry name" value="Beta-barrel_TonB"/>
</dbReference>
<dbReference type="AlphaFoldDB" id="A0AA49GQQ9"/>
<dbReference type="InterPro" id="IPR037066">
    <property type="entry name" value="Plug_dom_sf"/>
</dbReference>
<keyword evidence="9 11" id="KW-0472">Membrane</keyword>
<keyword evidence="6" id="KW-0408">Iron</keyword>
<sequence>MKRTFTIISIILLVSSGVAPLKAQVLAARAPAATRDPAQPDQSLIRLQEGLKALEKKHHISIAYRVGLLEDKQVKKQPLADKTTSPEEDLEKILEGSGLQFKRADTGFYIIYSEENNASKTQLPVRSTPKAKTLEKNISGIVTDEDGIGLPGVNVLIKSTAIGTITDIEGSFELSAPDSASTLIFSFVGYMTKEVDINNQSNVNVVLQSDARELSEVVVTALGIEREERSLGYAVQEIRTEGIEEARETNIVNSLQGRVAGVQIAGSSGNIGGSSRILIRGASSVSGNNQPLFVVDGTPIDNSNFNSDDTEKANGGIDYGNAAQDLNPDDIASISVLKGPSAAALYGSRAANGVILITTKSGKGTDGIGVSVNSNTTFSEVYILPDYQNEYGGGYKQVFDMYNGEPIVATQADESWGPRLDGRLVRQWYSFYPDDPDYGQMTPWVAHPDNVRNFYETGVNLSNNVAISAGGEKVSARLSYTNLDQSGVFPFSDLKRNTFSLSTDANITDKLKASVRLNYIKSKVNGRPVTGDYIGDGAQSVQSSFNTWFERQIDLDRLKNTKTADGLQRLWNLSGPEDLTPFYWNNPYWELQEASNQDQRERVFGNVSLSYQLNDHLNLTGWVRTDFYDDRREAWTPVGHVNISSYSEDIRKVNETNYEFLAQYTRDLLGNNVSLTANLGANRRVQTLYSNEAKTNGGLSVPYFYTLEASKDRPTIRDFSSERMVNSVYGSMNLGFKDIVYVDASLRNDWSSTLPITDNSYLYPAFSGSLVFSELVPELDFLSFGKVRAGWARVGNDTDPYRLYQIYEPFGSFGSTPLFTVPNTLNNTQLKPEITTSYEAGIELRFFNNRVGLDATYYQNVATNQIIQLPVSGTSGNEFNIVNAGKMTNDGVELMLNAVPLELGSGFVWEVVVNFAKNNNKVVSLAEGQENYQLADHRVTINARVGEPYGTIVGDGFKVNENGERLVDSEGYYVREFGKVLGNVMADYTGGIMNSFSYKGFSLSGLIDFQKGGDLFVGTRAVGVYAGLLSETVGMNDRGVPMRNPVDENGGIRAEGVLESGQENTQYVEAVDFLKDVSGIDEYSIFDASFIKLRELRFGYTFPRRFFESTPIQSVSFSLVGRNLALLYTKVPHVDPETTLGSGNVQGVENSQLPSTRSLGFNVNVKF</sequence>
<evidence type="ECO:0000256" key="4">
    <source>
        <dbReference type="ARBA" id="ARBA00022496"/>
    </source>
</evidence>
<evidence type="ECO:0000259" key="14">
    <source>
        <dbReference type="Pfam" id="PF00593"/>
    </source>
</evidence>
<dbReference type="GO" id="GO:0009279">
    <property type="term" value="C:cell outer membrane"/>
    <property type="evidence" value="ECO:0007669"/>
    <property type="project" value="UniProtKB-SubCell"/>
</dbReference>
<protein>
    <submittedName>
        <fullName evidence="16">SusC/RagA family TonB-linked outer membrane protein</fullName>
    </submittedName>
</protein>
<evidence type="ECO:0000313" key="16">
    <source>
        <dbReference type="EMBL" id="WKN39217.1"/>
    </source>
</evidence>